<evidence type="ECO:0000313" key="3">
    <source>
        <dbReference type="Proteomes" id="UP001189429"/>
    </source>
</evidence>
<dbReference type="Proteomes" id="UP001189429">
    <property type="component" value="Unassembled WGS sequence"/>
</dbReference>
<proteinExistence type="predicted"/>
<organism evidence="2 3">
    <name type="scientific">Prorocentrum cordatum</name>
    <dbReference type="NCBI Taxonomy" id="2364126"/>
    <lineage>
        <taxon>Eukaryota</taxon>
        <taxon>Sar</taxon>
        <taxon>Alveolata</taxon>
        <taxon>Dinophyceae</taxon>
        <taxon>Prorocentrales</taxon>
        <taxon>Prorocentraceae</taxon>
        <taxon>Prorocentrum</taxon>
    </lineage>
</organism>
<feature type="non-terminal residue" evidence="2">
    <location>
        <position position="88"/>
    </location>
</feature>
<protein>
    <submittedName>
        <fullName evidence="2">Uncharacterized protein</fullName>
    </submittedName>
</protein>
<name>A0ABN9QQ90_9DINO</name>
<evidence type="ECO:0000256" key="1">
    <source>
        <dbReference type="SAM" id="MobiDB-lite"/>
    </source>
</evidence>
<feature type="non-terminal residue" evidence="2">
    <location>
        <position position="1"/>
    </location>
</feature>
<dbReference type="EMBL" id="CAUYUJ010003878">
    <property type="protein sequence ID" value="CAK0807221.1"/>
    <property type="molecule type" value="Genomic_DNA"/>
</dbReference>
<feature type="region of interest" description="Disordered" evidence="1">
    <location>
        <begin position="1"/>
        <end position="88"/>
    </location>
</feature>
<sequence length="88" mass="9520">ARRTATRSDSTNPSLASPRAPSTLARARCVLLPRPLPRSRPPTGRQPRPRRSRPQPDAPASVPTRTLPPPPLPMSRPLIGVPVPGWAK</sequence>
<comment type="caution">
    <text evidence="2">The sequence shown here is derived from an EMBL/GenBank/DDBJ whole genome shotgun (WGS) entry which is preliminary data.</text>
</comment>
<evidence type="ECO:0000313" key="2">
    <source>
        <dbReference type="EMBL" id="CAK0807221.1"/>
    </source>
</evidence>
<keyword evidence="3" id="KW-1185">Reference proteome</keyword>
<feature type="compositionally biased region" description="Low complexity" evidence="1">
    <location>
        <begin position="24"/>
        <end position="33"/>
    </location>
</feature>
<accession>A0ABN9QQ90</accession>
<gene>
    <name evidence="2" type="ORF">PCOR1329_LOCUS13158</name>
</gene>
<reference evidence="2" key="1">
    <citation type="submission" date="2023-10" db="EMBL/GenBank/DDBJ databases">
        <authorList>
            <person name="Chen Y."/>
            <person name="Shah S."/>
            <person name="Dougan E. K."/>
            <person name="Thang M."/>
            <person name="Chan C."/>
        </authorList>
    </citation>
    <scope>NUCLEOTIDE SEQUENCE [LARGE SCALE GENOMIC DNA]</scope>
</reference>